<dbReference type="SUPFAM" id="SSF54909">
    <property type="entry name" value="Dimeric alpha+beta barrel"/>
    <property type="match status" value="1"/>
</dbReference>
<dbReference type="EMBL" id="BAYX01000004">
    <property type="protein sequence ID" value="GAJ92622.1"/>
    <property type="molecule type" value="Genomic_DNA"/>
</dbReference>
<organism evidence="2 3">
    <name type="scientific">Rhizobium rhizogenes NBRC 13257</name>
    <dbReference type="NCBI Taxonomy" id="1220581"/>
    <lineage>
        <taxon>Bacteria</taxon>
        <taxon>Pseudomonadati</taxon>
        <taxon>Pseudomonadota</taxon>
        <taxon>Alphaproteobacteria</taxon>
        <taxon>Hyphomicrobiales</taxon>
        <taxon>Rhizobiaceae</taxon>
        <taxon>Rhizobium/Agrobacterium group</taxon>
        <taxon>Rhizobium</taxon>
    </lineage>
</organism>
<proteinExistence type="predicted"/>
<evidence type="ECO:0000259" key="1">
    <source>
        <dbReference type="Pfam" id="PF01037"/>
    </source>
</evidence>
<dbReference type="AlphaFoldDB" id="A0AA87U3L9"/>
<dbReference type="Pfam" id="PF01037">
    <property type="entry name" value="AsnC_trans_reg"/>
    <property type="match status" value="1"/>
</dbReference>
<evidence type="ECO:0000313" key="3">
    <source>
        <dbReference type="Proteomes" id="UP000026941"/>
    </source>
</evidence>
<protein>
    <recommendedName>
        <fullName evidence="1">Transcription regulator AsnC/Lrp ligand binding domain-containing protein</fullName>
    </recommendedName>
</protein>
<evidence type="ECO:0000313" key="2">
    <source>
        <dbReference type="EMBL" id="GAJ92622.1"/>
    </source>
</evidence>
<name>A0AA87U3L9_RHIRH</name>
<dbReference type="Gene3D" id="3.30.70.920">
    <property type="match status" value="1"/>
</dbReference>
<feature type="domain" description="Transcription regulator AsnC/Lrp ligand binding" evidence="1">
    <location>
        <begin position="32"/>
        <end position="102"/>
    </location>
</feature>
<gene>
    <name evidence="2" type="ORF">RRH01S_04_01750</name>
</gene>
<dbReference type="InterPro" id="IPR019887">
    <property type="entry name" value="Tscrpt_reg_AsnC/Lrp_C"/>
</dbReference>
<sequence>MAMGLSTIIEQSVGYNRGRGQKQDRLMKPIFVQLQCAPGKTYEVADAIYQTELVSELYSTSGDYDLLLKVYIKDEQDIGKFINDNIANIPGIVRSLTTLTFRAF</sequence>
<dbReference type="InterPro" id="IPR011008">
    <property type="entry name" value="Dimeric_a/b-barrel"/>
</dbReference>
<reference evidence="2 3" key="1">
    <citation type="submission" date="2014-05" db="EMBL/GenBank/DDBJ databases">
        <title>Whole genome shotgun sequence of Rhizobium rhizogenes NBRC 13257.</title>
        <authorList>
            <person name="Katano-Makiyama Y."/>
            <person name="Hosoyama A."/>
            <person name="Hashimoto M."/>
            <person name="Hosoyama Y."/>
            <person name="Noguchi M."/>
            <person name="Tsuchikane K."/>
            <person name="Kimura A."/>
            <person name="Ohji S."/>
            <person name="Ichikawa N."/>
            <person name="Yamazoe A."/>
            <person name="Fujita N."/>
        </authorList>
    </citation>
    <scope>NUCLEOTIDE SEQUENCE [LARGE SCALE GENOMIC DNA]</scope>
    <source>
        <strain evidence="2 3">NBRC 13257</strain>
    </source>
</reference>
<accession>A0AA87U3L9</accession>
<dbReference type="Proteomes" id="UP000026941">
    <property type="component" value="Unassembled WGS sequence"/>
</dbReference>
<comment type="caution">
    <text evidence="2">The sequence shown here is derived from an EMBL/GenBank/DDBJ whole genome shotgun (WGS) entry which is preliminary data.</text>
</comment>